<dbReference type="Pfam" id="PF04446">
    <property type="entry name" value="Thg1"/>
    <property type="match status" value="1"/>
</dbReference>
<dbReference type="EC" id="2.7.7.79" evidence="5"/>
<keyword evidence="12" id="KW-0342">GTP-binding</keyword>
<feature type="domain" description="tRNAHis guanylyltransferase catalytic" evidence="15">
    <location>
        <begin position="102"/>
        <end position="180"/>
    </location>
</feature>
<evidence type="ECO:0000313" key="17">
    <source>
        <dbReference type="EMBL" id="KAI3859277.1"/>
    </source>
</evidence>
<dbReference type="AlphaFoldDB" id="A0AAD4S364"/>
<protein>
    <recommendedName>
        <fullName evidence="5">tRNA(His) guanylyltransferase</fullName>
        <ecNumber evidence="5">2.7.7.79</ecNumber>
    </recommendedName>
</protein>
<evidence type="ECO:0000259" key="16">
    <source>
        <dbReference type="Pfam" id="PF14413"/>
    </source>
</evidence>
<keyword evidence="18" id="KW-1185">Reference proteome</keyword>
<evidence type="ECO:0000313" key="18">
    <source>
        <dbReference type="Proteomes" id="UP001202328"/>
    </source>
</evidence>
<comment type="caution">
    <text evidence="17">The sequence shown here is derived from an EMBL/GenBank/DDBJ whole genome shotgun (WGS) entry which is preliminary data.</text>
</comment>
<dbReference type="InterPro" id="IPR024956">
    <property type="entry name" value="tRNAHis_GuaTrfase_cat"/>
</dbReference>
<keyword evidence="10" id="KW-0547">Nucleotide-binding</keyword>
<evidence type="ECO:0000256" key="7">
    <source>
        <dbReference type="ARBA" id="ARBA00022694"/>
    </source>
</evidence>
<dbReference type="Pfam" id="PF14413">
    <property type="entry name" value="Thg1C"/>
    <property type="match status" value="1"/>
</dbReference>
<feature type="domain" description="Thg1 C-terminal" evidence="16">
    <location>
        <begin position="184"/>
        <end position="289"/>
    </location>
</feature>
<comment type="catalytic activity">
    <reaction evidence="14">
        <text>a 5'-end ribonucleotide-tRNA(His) + GTP + ATP + H2O = a 5'-end phospho-guanosine-ribonucleotide-tRNA(His) + AMP + 2 diphosphate + H(+)</text>
        <dbReference type="Rhea" id="RHEA:54564"/>
        <dbReference type="Rhea" id="RHEA-COMP:14193"/>
        <dbReference type="Rhea" id="RHEA-COMP:14917"/>
        <dbReference type="ChEBI" id="CHEBI:15377"/>
        <dbReference type="ChEBI" id="CHEBI:15378"/>
        <dbReference type="ChEBI" id="CHEBI:30616"/>
        <dbReference type="ChEBI" id="CHEBI:33019"/>
        <dbReference type="ChEBI" id="CHEBI:37565"/>
        <dbReference type="ChEBI" id="CHEBI:138282"/>
        <dbReference type="ChEBI" id="CHEBI:141847"/>
        <dbReference type="ChEBI" id="CHEBI:456215"/>
        <dbReference type="EC" id="2.7.7.79"/>
    </reaction>
</comment>
<dbReference type="GO" id="GO:0008193">
    <property type="term" value="F:tRNA guanylyltransferase activity"/>
    <property type="evidence" value="ECO:0007669"/>
    <property type="project" value="UniProtKB-EC"/>
</dbReference>
<gene>
    <name evidence="17" type="ORF">MKW98_007658</name>
</gene>
<evidence type="ECO:0000256" key="3">
    <source>
        <dbReference type="ARBA" id="ARBA00004123"/>
    </source>
</evidence>
<keyword evidence="8" id="KW-0548">Nucleotidyltransferase</keyword>
<dbReference type="PANTHER" id="PTHR12729:SF6">
    <property type="entry name" value="TRNA(HIS) GUANYLYLTRANSFERASE-RELATED"/>
    <property type="match status" value="1"/>
</dbReference>
<dbReference type="FunFam" id="3.30.70.3000:FF:000002">
    <property type="entry name" value="tRNA(His) guanylyltransferase 1"/>
    <property type="match status" value="1"/>
</dbReference>
<evidence type="ECO:0000256" key="1">
    <source>
        <dbReference type="ARBA" id="ARBA00001946"/>
    </source>
</evidence>
<dbReference type="InterPro" id="IPR007537">
    <property type="entry name" value="tRNAHis_GuaTrfase_Thg1"/>
</dbReference>
<evidence type="ECO:0000256" key="13">
    <source>
        <dbReference type="ARBA" id="ARBA00023242"/>
    </source>
</evidence>
<evidence type="ECO:0000259" key="15">
    <source>
        <dbReference type="Pfam" id="PF04446"/>
    </source>
</evidence>
<keyword evidence="9" id="KW-0479">Metal-binding</keyword>
<name>A0AAD4S364_9MAGN</name>
<evidence type="ECO:0000256" key="4">
    <source>
        <dbReference type="ARBA" id="ARBA00010113"/>
    </source>
</evidence>
<dbReference type="GO" id="GO:0005525">
    <property type="term" value="F:GTP binding"/>
    <property type="evidence" value="ECO:0007669"/>
    <property type="project" value="UniProtKB-KW"/>
</dbReference>
<evidence type="ECO:0000256" key="11">
    <source>
        <dbReference type="ARBA" id="ARBA00022842"/>
    </source>
</evidence>
<comment type="cofactor">
    <cofactor evidence="1">
        <name>Mg(2+)</name>
        <dbReference type="ChEBI" id="CHEBI:18420"/>
    </cofactor>
</comment>
<dbReference type="GO" id="GO:0006400">
    <property type="term" value="P:tRNA modification"/>
    <property type="evidence" value="ECO:0007669"/>
    <property type="project" value="InterPro"/>
</dbReference>
<evidence type="ECO:0000256" key="8">
    <source>
        <dbReference type="ARBA" id="ARBA00022695"/>
    </source>
</evidence>
<keyword evidence="11" id="KW-0460">Magnesium</keyword>
<evidence type="ECO:0000256" key="2">
    <source>
        <dbReference type="ARBA" id="ARBA00002939"/>
    </source>
</evidence>
<dbReference type="PANTHER" id="PTHR12729">
    <property type="entry name" value="TRNA(HIS) GUANYLYLTRANSFERASE-RELATED"/>
    <property type="match status" value="1"/>
</dbReference>
<comment type="function">
    <text evidence="2">Adds a GMP to the 5'-end of tRNA(His) after transcription and RNase P cleavage.</text>
</comment>
<reference evidence="17" key="1">
    <citation type="submission" date="2022-04" db="EMBL/GenBank/DDBJ databases">
        <title>A functionally conserved STORR gene fusion in Papaver species that diverged 16.8 million years ago.</title>
        <authorList>
            <person name="Catania T."/>
        </authorList>
    </citation>
    <scope>NUCLEOTIDE SEQUENCE</scope>
    <source>
        <strain evidence="17">S-188037</strain>
    </source>
</reference>
<evidence type="ECO:0000256" key="10">
    <source>
        <dbReference type="ARBA" id="ARBA00022741"/>
    </source>
</evidence>
<accession>A0AAD4S364</accession>
<comment type="subcellular location">
    <subcellularLocation>
        <location evidence="3">Nucleus</location>
    </subcellularLocation>
</comment>
<dbReference type="InterPro" id="IPR025845">
    <property type="entry name" value="Thg1_C_dom"/>
</dbReference>
<keyword evidence="6" id="KW-0808">Transferase</keyword>
<evidence type="ECO:0000256" key="12">
    <source>
        <dbReference type="ARBA" id="ARBA00023134"/>
    </source>
</evidence>
<keyword evidence="13" id="KW-0539">Nucleus</keyword>
<keyword evidence="7" id="KW-0819">tRNA processing</keyword>
<evidence type="ECO:0000256" key="5">
    <source>
        <dbReference type="ARBA" id="ARBA00012511"/>
    </source>
</evidence>
<dbReference type="Gene3D" id="3.30.70.3000">
    <property type="match status" value="1"/>
</dbReference>
<evidence type="ECO:0000256" key="14">
    <source>
        <dbReference type="ARBA" id="ARBA00047281"/>
    </source>
</evidence>
<dbReference type="InterPro" id="IPR038469">
    <property type="entry name" value="tRNAHis_GuaTrfase_Thg1_sf"/>
</dbReference>
<evidence type="ECO:0000256" key="9">
    <source>
        <dbReference type="ARBA" id="ARBA00022723"/>
    </source>
</evidence>
<comment type="similarity">
    <text evidence="4">Belongs to the tRNA(His) guanylyltransferase family.</text>
</comment>
<dbReference type="EMBL" id="JAJJMB010014612">
    <property type="protein sequence ID" value="KAI3859277.1"/>
    <property type="molecule type" value="Genomic_DNA"/>
</dbReference>
<dbReference type="GO" id="GO:0005654">
    <property type="term" value="C:nucleoplasm"/>
    <property type="evidence" value="ECO:0007669"/>
    <property type="project" value="UniProtKB-ARBA"/>
</dbReference>
<evidence type="ECO:0000256" key="6">
    <source>
        <dbReference type="ARBA" id="ARBA00022679"/>
    </source>
</evidence>
<dbReference type="Proteomes" id="UP001202328">
    <property type="component" value="Unassembled WGS sequence"/>
</dbReference>
<sequence>MVTNHEKQTSRDQDHIQEHFSKLVYVSTSTRDFVTISFIGSVSFGQEKKKNGILHFVVSVKDFEGEGAFGLVWGLRLTILKKKKKKLACTPPVGDKKTAVISTKAMFEEFPALVFSYGVSDEYSFVFKKTTEFYNRRSSKIVSITVSFFTSVYVMKWKDFFPDKDLKSIPSFDARTVCYPSTKIVRDYLAWRQVDCHINNQYNTCFWKLIESGKTKSVAQDRLKGTQTQDKNEIIFQLGVNYSNLPAIFRKGSCVFKDTVEEIVKYNENGQPVKRSRNKVITDHCDIIGDEFWKEHASILKDE</sequence>
<organism evidence="17 18">
    <name type="scientific">Papaver atlanticum</name>
    <dbReference type="NCBI Taxonomy" id="357466"/>
    <lineage>
        <taxon>Eukaryota</taxon>
        <taxon>Viridiplantae</taxon>
        <taxon>Streptophyta</taxon>
        <taxon>Embryophyta</taxon>
        <taxon>Tracheophyta</taxon>
        <taxon>Spermatophyta</taxon>
        <taxon>Magnoliopsida</taxon>
        <taxon>Ranunculales</taxon>
        <taxon>Papaveraceae</taxon>
        <taxon>Papaveroideae</taxon>
        <taxon>Papaver</taxon>
    </lineage>
</organism>
<dbReference type="GO" id="GO:0000287">
    <property type="term" value="F:magnesium ion binding"/>
    <property type="evidence" value="ECO:0007669"/>
    <property type="project" value="InterPro"/>
</dbReference>
<proteinExistence type="inferred from homology"/>